<keyword evidence="1" id="KW-0998">Cell outer membrane</keyword>
<dbReference type="SUPFAM" id="SSF56935">
    <property type="entry name" value="Porins"/>
    <property type="match status" value="1"/>
</dbReference>
<evidence type="ECO:0000313" key="3">
    <source>
        <dbReference type="EMBL" id="GJM51326.1"/>
    </source>
</evidence>
<dbReference type="InterPro" id="IPR039426">
    <property type="entry name" value="TonB-dep_rcpt-like"/>
</dbReference>
<dbReference type="InterPro" id="IPR023996">
    <property type="entry name" value="TonB-dep_OMP_SusC/RagA"/>
</dbReference>
<evidence type="ECO:0000259" key="2">
    <source>
        <dbReference type="Pfam" id="PF07715"/>
    </source>
</evidence>
<dbReference type="Pfam" id="PF07715">
    <property type="entry name" value="Plug"/>
    <property type="match status" value="1"/>
</dbReference>
<dbReference type="InterPro" id="IPR023997">
    <property type="entry name" value="TonB-dep_OMP_SusC/RagA_CS"/>
</dbReference>
<dbReference type="GO" id="GO:0009279">
    <property type="term" value="C:cell outer membrane"/>
    <property type="evidence" value="ECO:0007669"/>
    <property type="project" value="UniProtKB-SubCell"/>
</dbReference>
<evidence type="ECO:0000313" key="4">
    <source>
        <dbReference type="EMBL" id="GJM53257.1"/>
    </source>
</evidence>
<sequence>MFLHPFGVVFSKNTEGGKIYSYNYPNQQKTIEVKGIVSDEQGIPVAGANILVKGVAGKGTATDLEGNYKISVEEGAVLVFSSLGYQTTEVSVRGKKIINVVLKEEAEQLTGVVVTAFGGEQKKTSVVGSVQTVEVSDLKVPSSNLSASFAGRMAGVIAYQRTGQPGADGADFYIRGISTISGVRSPLIIVDGIEVSQGDLNAIDPEVIESFSVLKDATATALYGTRGANGVMIVTTKSGQNLEKPKINIRIETNVSQPTKIPKFVDGARYMRLYNEAVDNLSSGIIPYSQEQIMGTEQGLNPYVYPNVNWYKELFTNTSYARKINFNVRGGTKRVDYFLNASMNSESGMIRGLARNYGRSYDNNININRYNFHNNINARLTDITRITLRLNAQLNDRRQPNVKMDELFGFAMNTNPVDYPIIYPSDGVTLHDKWGAYYGLNTSAYNPVARLVSGYNDAFESTVIASLEFDQKLNFLLEGLKFNALASFKNYSSTENHRNAPYNTYSLERYNRNPDGTYTLYPKLNGTEVVPTLETTSYSGGDRKVYIQTALHYDATFAGIHALNAMFVYNQTDYNINNTHHKEAYNRMINALPKRKQGISARLSYAYDNRYLFEVNAGYNGSENFAKGNRFGFFPSIAVGYSISNEKFFEPLKNIVQDLKFRASWGLVGNDQIGSERFIYLPSINLQGRGYTTGLNQNYSLSGPVYNRFANYDLTWEVGEKINIGFNADLLKGLHITFDVFKEHRTNIFQQRYTIPNYLGTGNSKVFANSAAVENKGFDFDVSYEKQMNKDFWFSVKGTFTYARNKILKYDEPEGQDYPNLINVGSRLELWQGYLAEGFFIDQAEIDARSKQKISGNVAPGDIKYKDIPNKNGITDGQIDKNDQVWLGNPKTPEIVYGLGFNIKYKRWDCGVLFQGVANTSLMMQDFHPFGTNTRRNVLEWVADSHWSKENQNIYADYPRLTKDSHQNNTVNSSFWLRDASFLKLKNAEIGYTLNKLRIYMSGYNLLTFSKFKHWDPEMGSGSGLKYPTQRVFNLGVQLNIN</sequence>
<dbReference type="InterPro" id="IPR037066">
    <property type="entry name" value="Plug_dom_sf"/>
</dbReference>
<name>A0AAV5AVN8_9FLAO</name>
<accession>A0AAV5AVN8</accession>
<proteinExistence type="inferred from homology"/>
<dbReference type="Proteomes" id="UP001208692">
    <property type="component" value="Unassembled WGS sequence"/>
</dbReference>
<dbReference type="FunFam" id="2.170.130.10:FF:000003">
    <property type="entry name" value="SusC/RagA family TonB-linked outer membrane protein"/>
    <property type="match status" value="1"/>
</dbReference>
<keyword evidence="1" id="KW-0813">Transport</keyword>
<dbReference type="Gene3D" id="2.60.40.1120">
    <property type="entry name" value="Carboxypeptidase-like, regulatory domain"/>
    <property type="match status" value="1"/>
</dbReference>
<dbReference type="NCBIfam" id="TIGR04056">
    <property type="entry name" value="OMP_RagA_SusC"/>
    <property type="match status" value="1"/>
</dbReference>
<comment type="caution">
    <text evidence="3">The sequence shown here is derived from an EMBL/GenBank/DDBJ whole genome shotgun (WGS) entry which is preliminary data.</text>
</comment>
<comment type="similarity">
    <text evidence="1">Belongs to the TonB-dependent receptor family.</text>
</comment>
<dbReference type="Gene3D" id="2.170.130.10">
    <property type="entry name" value="TonB-dependent receptor, plug domain"/>
    <property type="match status" value="1"/>
</dbReference>
<keyword evidence="1" id="KW-0812">Transmembrane</keyword>
<feature type="domain" description="TonB-dependent receptor plug" evidence="2">
    <location>
        <begin position="123"/>
        <end position="231"/>
    </location>
</feature>
<evidence type="ECO:0000313" key="5">
    <source>
        <dbReference type="Proteomes" id="UP001207736"/>
    </source>
</evidence>
<keyword evidence="1" id="KW-0472">Membrane</keyword>
<dbReference type="AlphaFoldDB" id="A0AAV5AVN8"/>
<dbReference type="Proteomes" id="UP001207736">
    <property type="component" value="Unassembled WGS sequence"/>
</dbReference>
<keyword evidence="6" id="KW-1185">Reference proteome</keyword>
<dbReference type="Pfam" id="PF13715">
    <property type="entry name" value="CarbopepD_reg_2"/>
    <property type="match status" value="1"/>
</dbReference>
<dbReference type="EMBL" id="BQKB01000031">
    <property type="protein sequence ID" value="GJM53257.1"/>
    <property type="molecule type" value="Genomic_DNA"/>
</dbReference>
<evidence type="ECO:0000313" key="6">
    <source>
        <dbReference type="Proteomes" id="UP001208692"/>
    </source>
</evidence>
<dbReference type="EMBL" id="BQKA01000050">
    <property type="protein sequence ID" value="GJM51326.1"/>
    <property type="molecule type" value="Genomic_DNA"/>
</dbReference>
<gene>
    <name evidence="3" type="ORF">RCZ15_22990</name>
    <name evidence="4" type="ORF">RCZ16_15740</name>
</gene>
<evidence type="ECO:0000256" key="1">
    <source>
        <dbReference type="PROSITE-ProRule" id="PRU01360"/>
    </source>
</evidence>
<comment type="subcellular location">
    <subcellularLocation>
        <location evidence="1">Cell outer membrane</location>
        <topology evidence="1">Multi-pass membrane protein</topology>
    </subcellularLocation>
</comment>
<protein>
    <submittedName>
        <fullName evidence="3">SusC/RagA family TonB-linked outer membrane protein</fullName>
    </submittedName>
</protein>
<reference evidence="3 6" key="1">
    <citation type="submission" date="2021-11" db="EMBL/GenBank/DDBJ databases">
        <title>Draft genome sequence of Capnocytophaga sp. strain KC07075 isolated from cat oral cavity.</title>
        <authorList>
            <person name="Suzuki M."/>
            <person name="Imaoka K."/>
            <person name="Kimura M."/>
            <person name="Morikawa S."/>
            <person name="Maeda K."/>
        </authorList>
    </citation>
    <scope>NUCLEOTIDE SEQUENCE</scope>
    <source>
        <strain evidence="3">KC07075</strain>
        <strain evidence="4 6">KC07079</strain>
    </source>
</reference>
<dbReference type="InterPro" id="IPR012910">
    <property type="entry name" value="Plug_dom"/>
</dbReference>
<organism evidence="3 5">
    <name type="scientific">Capnocytophaga catalasegens</name>
    <dbReference type="NCBI Taxonomy" id="1004260"/>
    <lineage>
        <taxon>Bacteria</taxon>
        <taxon>Pseudomonadati</taxon>
        <taxon>Bacteroidota</taxon>
        <taxon>Flavobacteriia</taxon>
        <taxon>Flavobacteriales</taxon>
        <taxon>Flavobacteriaceae</taxon>
        <taxon>Capnocytophaga</taxon>
    </lineage>
</organism>
<dbReference type="NCBIfam" id="TIGR04057">
    <property type="entry name" value="SusC_RagA_signa"/>
    <property type="match status" value="1"/>
</dbReference>
<dbReference type="PROSITE" id="PS52016">
    <property type="entry name" value="TONB_DEPENDENT_REC_3"/>
    <property type="match status" value="1"/>
</dbReference>
<dbReference type="InterPro" id="IPR008969">
    <property type="entry name" value="CarboxyPept-like_regulatory"/>
</dbReference>
<dbReference type="SUPFAM" id="SSF49464">
    <property type="entry name" value="Carboxypeptidase regulatory domain-like"/>
    <property type="match status" value="1"/>
</dbReference>
<keyword evidence="1" id="KW-1134">Transmembrane beta strand</keyword>